<protein>
    <submittedName>
        <fullName evidence="1">Coproporphyrinogen III oxidase, oxygen-independent</fullName>
        <ecNumber evidence="1">1.3.99.22</ecNumber>
    </submittedName>
</protein>
<dbReference type="GO" id="GO:0016491">
    <property type="term" value="F:oxidoreductase activity"/>
    <property type="evidence" value="ECO:0007669"/>
    <property type="project" value="UniProtKB-KW"/>
</dbReference>
<evidence type="ECO:0000313" key="1">
    <source>
        <dbReference type="EMBL" id="CAA9412730.1"/>
    </source>
</evidence>
<dbReference type="SUPFAM" id="SSF102114">
    <property type="entry name" value="Radical SAM enzymes"/>
    <property type="match status" value="1"/>
</dbReference>
<keyword evidence="1" id="KW-0560">Oxidoreductase</keyword>
<dbReference type="InterPro" id="IPR058240">
    <property type="entry name" value="rSAM_sf"/>
</dbReference>
<dbReference type="EMBL" id="CADCUX010000325">
    <property type="protein sequence ID" value="CAA9412730.1"/>
    <property type="molecule type" value="Genomic_DNA"/>
</dbReference>
<gene>
    <name evidence="1" type="ORF">AVDCRST_MAG51-1516</name>
</gene>
<sequence>MNTVEGCPVSPVSEQLLRRFDVPGPRYTSYPTADRFVDAFGPADYLQALEQRAAGPALAAQPLSLYVHIPFCRSLCYYCAC</sequence>
<reference evidence="1" key="1">
    <citation type="submission" date="2020-02" db="EMBL/GenBank/DDBJ databases">
        <authorList>
            <person name="Meier V. D."/>
        </authorList>
    </citation>
    <scope>NUCLEOTIDE SEQUENCE</scope>
    <source>
        <strain evidence="1">AVDCRST_MAG51</strain>
    </source>
</reference>
<organism evidence="1">
    <name type="scientific">uncultured Ramlibacter sp</name>
    <dbReference type="NCBI Taxonomy" id="260755"/>
    <lineage>
        <taxon>Bacteria</taxon>
        <taxon>Pseudomonadati</taxon>
        <taxon>Pseudomonadota</taxon>
        <taxon>Betaproteobacteria</taxon>
        <taxon>Burkholderiales</taxon>
        <taxon>Comamonadaceae</taxon>
        <taxon>Ramlibacter</taxon>
        <taxon>environmental samples</taxon>
    </lineage>
</organism>
<name>A0A6J4PD88_9BURK</name>
<dbReference type="AlphaFoldDB" id="A0A6J4PD88"/>
<accession>A0A6J4PD88</accession>
<feature type="non-terminal residue" evidence="1">
    <location>
        <position position="81"/>
    </location>
</feature>
<dbReference type="EC" id="1.3.99.22" evidence="1"/>
<proteinExistence type="predicted"/>